<evidence type="ECO:0000259" key="1">
    <source>
        <dbReference type="Pfam" id="PF00326"/>
    </source>
</evidence>
<dbReference type="Pfam" id="PF00326">
    <property type="entry name" value="Peptidase_S9"/>
    <property type="match status" value="1"/>
</dbReference>
<dbReference type="InterPro" id="IPR029058">
    <property type="entry name" value="AB_hydrolase_fold"/>
</dbReference>
<feature type="domain" description="Peptidase S9 prolyl oligopeptidase catalytic" evidence="1">
    <location>
        <begin position="10"/>
        <end position="170"/>
    </location>
</feature>
<reference evidence="2 3" key="1">
    <citation type="submission" date="2019-10" db="EMBL/GenBank/DDBJ databases">
        <title>Description of Paenibacillus pedi sp. nov.</title>
        <authorList>
            <person name="Carlier A."/>
            <person name="Qi S."/>
        </authorList>
    </citation>
    <scope>NUCLEOTIDE SEQUENCE [LARGE SCALE GENOMIC DNA]</scope>
    <source>
        <strain evidence="2 3">LMG 31457</strain>
    </source>
</reference>
<proteinExistence type="predicted"/>
<organism evidence="2 3">
    <name type="scientific">Paenibacillus planticolens</name>
    <dbReference type="NCBI Taxonomy" id="2654976"/>
    <lineage>
        <taxon>Bacteria</taxon>
        <taxon>Bacillati</taxon>
        <taxon>Bacillota</taxon>
        <taxon>Bacilli</taxon>
        <taxon>Bacillales</taxon>
        <taxon>Paenibacillaceae</taxon>
        <taxon>Paenibacillus</taxon>
    </lineage>
</organism>
<gene>
    <name evidence="2" type="ORF">GC097_00860</name>
</gene>
<dbReference type="RefSeq" id="WP_171681463.1">
    <property type="nucleotide sequence ID" value="NZ_WHNZ01000007.1"/>
</dbReference>
<accession>A0ABX1ZER8</accession>
<protein>
    <submittedName>
        <fullName evidence="2">Prolyl oligopeptidase family serine peptidase</fullName>
    </submittedName>
</protein>
<dbReference type="Gene3D" id="3.40.50.1820">
    <property type="entry name" value="alpha/beta hydrolase"/>
    <property type="match status" value="1"/>
</dbReference>
<name>A0ABX1ZER8_9BACL</name>
<evidence type="ECO:0000313" key="3">
    <source>
        <dbReference type="Proteomes" id="UP000618579"/>
    </source>
</evidence>
<keyword evidence="3" id="KW-1185">Reference proteome</keyword>
<sequence>MDDWIDAKKFQDAGYIVLAPMLRGENGNSGNFEFFFGEVNDVISAGEFLLTLKEVDPDRVFLAGHSSGGTISMLTSMMPSPYKAISSYGAAPDQETFLKSGWDEVAPFNVKDANEVTLRSPNKFTQSIQKKLFVYIGNKDNDHLKENYSFVQTAKENGKNVDIILMEGDHFTSLDKSIFDSIDKFNHM</sequence>
<dbReference type="EMBL" id="WHNZ01000007">
    <property type="protein sequence ID" value="NOU98576.1"/>
    <property type="molecule type" value="Genomic_DNA"/>
</dbReference>
<dbReference type="InterPro" id="IPR001375">
    <property type="entry name" value="Peptidase_S9_cat"/>
</dbReference>
<comment type="caution">
    <text evidence="2">The sequence shown here is derived from an EMBL/GenBank/DDBJ whole genome shotgun (WGS) entry which is preliminary data.</text>
</comment>
<evidence type="ECO:0000313" key="2">
    <source>
        <dbReference type="EMBL" id="NOU98576.1"/>
    </source>
</evidence>
<dbReference type="Proteomes" id="UP000618579">
    <property type="component" value="Unassembled WGS sequence"/>
</dbReference>
<dbReference type="SUPFAM" id="SSF53474">
    <property type="entry name" value="alpha/beta-Hydrolases"/>
    <property type="match status" value="1"/>
</dbReference>